<keyword evidence="4 5" id="KW-0472">Membrane</keyword>
<dbReference type="GO" id="GO:0008610">
    <property type="term" value="P:lipid biosynthetic process"/>
    <property type="evidence" value="ECO:0007669"/>
    <property type="project" value="InterPro"/>
</dbReference>
<dbReference type="Proteomes" id="UP001165065">
    <property type="component" value="Unassembled WGS sequence"/>
</dbReference>
<feature type="signal peptide" evidence="6">
    <location>
        <begin position="1"/>
        <end position="23"/>
    </location>
</feature>
<feature type="transmembrane region" description="Helical" evidence="5">
    <location>
        <begin position="133"/>
        <end position="154"/>
    </location>
</feature>
<keyword evidence="9" id="KW-1185">Reference proteome</keyword>
<comment type="caution">
    <text evidence="8">The sequence shown here is derived from an EMBL/GenBank/DDBJ whole genome shotgun (WGS) entry which is preliminary data.</text>
</comment>
<feature type="domain" description="Fatty acid hydroxylase" evidence="7">
    <location>
        <begin position="223"/>
        <end position="352"/>
    </location>
</feature>
<dbReference type="InterPro" id="IPR006694">
    <property type="entry name" value="Fatty_acid_hydroxylase"/>
</dbReference>
<feature type="chain" id="PRO_5040815415" description="Fatty acid hydroxylase domain-containing protein" evidence="6">
    <location>
        <begin position="24"/>
        <end position="376"/>
    </location>
</feature>
<evidence type="ECO:0000259" key="7">
    <source>
        <dbReference type="Pfam" id="PF04116"/>
    </source>
</evidence>
<evidence type="ECO:0000256" key="1">
    <source>
        <dbReference type="ARBA" id="ARBA00004370"/>
    </source>
</evidence>
<name>A0A9W7GNC8_9STRA</name>
<evidence type="ECO:0000256" key="5">
    <source>
        <dbReference type="SAM" id="Phobius"/>
    </source>
</evidence>
<keyword evidence="6" id="KW-0732">Signal</keyword>
<sequence length="376" mass="43816">MPILIRFACFLCVYAILTPTVTCNDNLTSKSWPGEAWRADDKENPFVIIVESTSYKSKFLKSELEREGFKATAMSHVLNRPGDTNMEGAEVNPFRNFNTFINSFVFPESFAFYLLWRLGEDWAHMAMCYLRNLLSGVVIYYATAGAFHVFVYVIDSESLFRTGKRRRPTRETIKDQIWLAQRSMFLYVALPVFSDWLIEGGYTYCYYSMEEIGGFGWWLVFTLIYFATVEVGIYWMHRTLHTNKWLYRNVHSRHHMYKTPETLTPWASIAFNPVDGILQASPYVICLLFIPCHYLTHLLMVFSTAIWATFIHDTMDTELGWVMGARYHTVHHTHYMYNFGQVFSFADWWWGTLREPDGKTTDKQRGGVGGKVVKGE</sequence>
<proteinExistence type="predicted"/>
<gene>
    <name evidence="8" type="ORF">TrCOL_g8916</name>
</gene>
<evidence type="ECO:0000313" key="8">
    <source>
        <dbReference type="EMBL" id="GMI48079.1"/>
    </source>
</evidence>
<dbReference type="GO" id="GO:0016020">
    <property type="term" value="C:membrane"/>
    <property type="evidence" value="ECO:0007669"/>
    <property type="project" value="UniProtKB-SubCell"/>
</dbReference>
<evidence type="ECO:0000256" key="3">
    <source>
        <dbReference type="ARBA" id="ARBA00022989"/>
    </source>
</evidence>
<comment type="subcellular location">
    <subcellularLocation>
        <location evidence="1">Membrane</location>
    </subcellularLocation>
</comment>
<evidence type="ECO:0000256" key="4">
    <source>
        <dbReference type="ARBA" id="ARBA00023136"/>
    </source>
</evidence>
<protein>
    <recommendedName>
        <fullName evidence="7">Fatty acid hydroxylase domain-containing protein</fullName>
    </recommendedName>
</protein>
<organism evidence="8 9">
    <name type="scientific">Triparma columacea</name>
    <dbReference type="NCBI Taxonomy" id="722753"/>
    <lineage>
        <taxon>Eukaryota</taxon>
        <taxon>Sar</taxon>
        <taxon>Stramenopiles</taxon>
        <taxon>Ochrophyta</taxon>
        <taxon>Bolidophyceae</taxon>
        <taxon>Parmales</taxon>
        <taxon>Triparmaceae</taxon>
        <taxon>Triparma</taxon>
    </lineage>
</organism>
<evidence type="ECO:0000313" key="9">
    <source>
        <dbReference type="Proteomes" id="UP001165065"/>
    </source>
</evidence>
<dbReference type="GO" id="GO:0016491">
    <property type="term" value="F:oxidoreductase activity"/>
    <property type="evidence" value="ECO:0007669"/>
    <property type="project" value="InterPro"/>
</dbReference>
<evidence type="ECO:0000256" key="2">
    <source>
        <dbReference type="ARBA" id="ARBA00022692"/>
    </source>
</evidence>
<dbReference type="InterPro" id="IPR050307">
    <property type="entry name" value="Sterol_Desaturase_Related"/>
</dbReference>
<accession>A0A9W7GNC8</accession>
<evidence type="ECO:0000256" key="6">
    <source>
        <dbReference type="SAM" id="SignalP"/>
    </source>
</evidence>
<keyword evidence="3 5" id="KW-1133">Transmembrane helix</keyword>
<keyword evidence="2 5" id="KW-0812">Transmembrane</keyword>
<dbReference type="OrthoDB" id="408954at2759"/>
<dbReference type="GO" id="GO:0005506">
    <property type="term" value="F:iron ion binding"/>
    <property type="evidence" value="ECO:0007669"/>
    <property type="project" value="InterPro"/>
</dbReference>
<dbReference type="PANTHER" id="PTHR11863">
    <property type="entry name" value="STEROL DESATURASE"/>
    <property type="match status" value="1"/>
</dbReference>
<reference evidence="9" key="1">
    <citation type="journal article" date="2023" name="Commun. Biol.">
        <title>Genome analysis of Parmales, the sister group of diatoms, reveals the evolutionary specialization of diatoms from phago-mixotrophs to photoautotrophs.</title>
        <authorList>
            <person name="Ban H."/>
            <person name="Sato S."/>
            <person name="Yoshikawa S."/>
            <person name="Yamada K."/>
            <person name="Nakamura Y."/>
            <person name="Ichinomiya M."/>
            <person name="Sato N."/>
            <person name="Blanc-Mathieu R."/>
            <person name="Endo H."/>
            <person name="Kuwata A."/>
            <person name="Ogata H."/>
        </authorList>
    </citation>
    <scope>NUCLEOTIDE SEQUENCE [LARGE SCALE GENOMIC DNA]</scope>
</reference>
<feature type="transmembrane region" description="Helical" evidence="5">
    <location>
        <begin position="214"/>
        <end position="236"/>
    </location>
</feature>
<dbReference type="EMBL" id="BRYA01000374">
    <property type="protein sequence ID" value="GMI48079.1"/>
    <property type="molecule type" value="Genomic_DNA"/>
</dbReference>
<dbReference type="Pfam" id="PF04116">
    <property type="entry name" value="FA_hydroxylase"/>
    <property type="match status" value="1"/>
</dbReference>
<dbReference type="AlphaFoldDB" id="A0A9W7GNC8"/>